<feature type="coiled-coil region" evidence="1">
    <location>
        <begin position="37"/>
        <end position="67"/>
    </location>
</feature>
<evidence type="ECO:0000313" key="3">
    <source>
        <dbReference type="Proteomes" id="UP000324800"/>
    </source>
</evidence>
<name>A0A5J4X301_9EUKA</name>
<accession>A0A5J4X301</accession>
<keyword evidence="1" id="KW-0175">Coiled coil</keyword>
<comment type="caution">
    <text evidence="2">The sequence shown here is derived from an EMBL/GenBank/DDBJ whole genome shotgun (WGS) entry which is preliminary data.</text>
</comment>
<protein>
    <submittedName>
        <fullName evidence="2">Uncharacterized protein</fullName>
    </submittedName>
</protein>
<dbReference type="EMBL" id="SNRW01000364">
    <property type="protein sequence ID" value="KAA6401604.1"/>
    <property type="molecule type" value="Genomic_DNA"/>
</dbReference>
<dbReference type="AlphaFoldDB" id="A0A5J4X301"/>
<proteinExistence type="predicted"/>
<gene>
    <name evidence="2" type="ORF">EZS28_002866</name>
</gene>
<dbReference type="Proteomes" id="UP000324800">
    <property type="component" value="Unassembled WGS sequence"/>
</dbReference>
<feature type="coiled-coil region" evidence="1">
    <location>
        <begin position="144"/>
        <end position="194"/>
    </location>
</feature>
<evidence type="ECO:0000313" key="2">
    <source>
        <dbReference type="EMBL" id="KAA6401604.1"/>
    </source>
</evidence>
<reference evidence="2 3" key="1">
    <citation type="submission" date="2019-03" db="EMBL/GenBank/DDBJ databases">
        <title>Single cell metagenomics reveals metabolic interactions within the superorganism composed of flagellate Streblomastix strix and complex community of Bacteroidetes bacteria on its surface.</title>
        <authorList>
            <person name="Treitli S.C."/>
            <person name="Kolisko M."/>
            <person name="Husnik F."/>
            <person name="Keeling P."/>
            <person name="Hampl V."/>
        </authorList>
    </citation>
    <scope>NUCLEOTIDE SEQUENCE [LARGE SCALE GENOMIC DNA]</scope>
    <source>
        <strain evidence="2">ST1C</strain>
    </source>
</reference>
<evidence type="ECO:0000256" key="1">
    <source>
        <dbReference type="SAM" id="Coils"/>
    </source>
</evidence>
<organism evidence="2 3">
    <name type="scientific">Streblomastix strix</name>
    <dbReference type="NCBI Taxonomy" id="222440"/>
    <lineage>
        <taxon>Eukaryota</taxon>
        <taxon>Metamonada</taxon>
        <taxon>Preaxostyla</taxon>
        <taxon>Oxymonadida</taxon>
        <taxon>Streblomastigidae</taxon>
        <taxon>Streblomastix</taxon>
    </lineage>
</organism>
<sequence>MAQLEKEIEDSKLFESILNEPTNIKQITIAKGVNRSYNRKSKVNEKVKALVEQMRNEENAKDNEKDIEIANEIVNEVVDASLISETINERIIEQSNKDKHEKILHDLRNAEGNQETRLAKQQEAYRLEKQWRQEDEQESKQKEKEKFDKRANEVINELTSEEDKKRIAAKIACLKLIQEERDNQMNEYEQFSKMNSDAFDASREQVQSRTIKQRIEGAIVDLYECRKFADDKLKNKLLTGHAIDLCLCKDNDLCIIDFDIDHACKLNEEEKEKIRQNIFNNMHPSNIGLVLTARGGIHAYCNRNGYKLPSNKK</sequence>